<dbReference type="PANTHER" id="PTHR12526">
    <property type="entry name" value="GLYCOSYLTRANSFERASE"/>
    <property type="match status" value="1"/>
</dbReference>
<dbReference type="SUPFAM" id="SSF53756">
    <property type="entry name" value="UDP-Glycosyltransferase/glycogen phosphorylase"/>
    <property type="match status" value="1"/>
</dbReference>
<keyword evidence="2" id="KW-0808">Transferase</keyword>
<gene>
    <name evidence="2" type="ORF">AMD01_01315</name>
</gene>
<dbReference type="RefSeq" id="WP_053399577.1">
    <property type="nucleotide sequence ID" value="NZ_LILC01000002.1"/>
</dbReference>
<dbReference type="CDD" id="cd03801">
    <property type="entry name" value="GT4_PimA-like"/>
    <property type="match status" value="1"/>
</dbReference>
<dbReference type="OrthoDB" id="179766at2"/>
<dbReference type="PATRIC" id="fig|284581.3.peg.516"/>
<proteinExistence type="predicted"/>
<accession>A0A0M0LH94</accession>
<dbReference type="Pfam" id="PF00534">
    <property type="entry name" value="Glycos_transf_1"/>
    <property type="match status" value="1"/>
</dbReference>
<comment type="caution">
    <text evidence="2">The sequence shown here is derived from an EMBL/GenBank/DDBJ whole genome shotgun (WGS) entry which is preliminary data.</text>
</comment>
<dbReference type="EMBL" id="LILC01000002">
    <property type="protein sequence ID" value="KOO50424.1"/>
    <property type="molecule type" value="Genomic_DNA"/>
</dbReference>
<sequence length="365" mass="42137">MNKKKICFIAQFPPPIHGLSKAVDTLYNSDLSNEFEFTKVDITNNKQFLKNLMKIWVSNADLFYFTISQTKGGNIRDLIILNILKLRKKKCLIHLHGGYYRQLVENDLSNWQRNINYRAMKNLAGAIVLGPSLKPIFQGMVDESKIFIVPNCVDDEFLISDVEFTQKLDSLKDKKVLNVLYLSNFIQSKGYPKVLEMAKLERDRVVNDGEDQKFHFDFAGKFFNDDDREFFERYVRQNKLQDFITYHGIVSGKKKRDLLKKSNIFVLLTTYPNEGQPISILEAMGNGMVIVTTNHAGIPDVVQNGENGLILPVSTLNNIDVLDGIEKFTLKDIKTIIEKNYNNTREEYTEERYLSNMSEIFDTIN</sequence>
<evidence type="ECO:0000259" key="1">
    <source>
        <dbReference type="Pfam" id="PF00534"/>
    </source>
</evidence>
<dbReference type="InterPro" id="IPR001296">
    <property type="entry name" value="Glyco_trans_1"/>
</dbReference>
<dbReference type="STRING" id="284581.AMD01_01315"/>
<organism evidence="2 3">
    <name type="scientific">Priestia koreensis</name>
    <dbReference type="NCBI Taxonomy" id="284581"/>
    <lineage>
        <taxon>Bacteria</taxon>
        <taxon>Bacillati</taxon>
        <taxon>Bacillota</taxon>
        <taxon>Bacilli</taxon>
        <taxon>Bacillales</taxon>
        <taxon>Bacillaceae</taxon>
        <taxon>Priestia</taxon>
    </lineage>
</organism>
<dbReference type="AlphaFoldDB" id="A0A0M0LH94"/>
<reference evidence="3" key="1">
    <citation type="submission" date="2015-08" db="EMBL/GenBank/DDBJ databases">
        <title>Fjat-14210 dsm16467.</title>
        <authorList>
            <person name="Liu B."/>
            <person name="Wang J."/>
            <person name="Zhu Y."/>
            <person name="Liu G."/>
            <person name="Chen Q."/>
            <person name="Chen Z."/>
            <person name="Lan J."/>
            <person name="Che J."/>
            <person name="Ge C."/>
            <person name="Shi H."/>
            <person name="Pan Z."/>
            <person name="Liu X."/>
        </authorList>
    </citation>
    <scope>NUCLEOTIDE SEQUENCE [LARGE SCALE GENOMIC DNA]</scope>
    <source>
        <strain evidence="3">DSM 16467</strain>
    </source>
</reference>
<evidence type="ECO:0000313" key="2">
    <source>
        <dbReference type="EMBL" id="KOO50424.1"/>
    </source>
</evidence>
<dbReference type="Proteomes" id="UP000037558">
    <property type="component" value="Unassembled WGS sequence"/>
</dbReference>
<feature type="domain" description="Glycosyl transferase family 1" evidence="1">
    <location>
        <begin position="170"/>
        <end position="330"/>
    </location>
</feature>
<dbReference type="Gene3D" id="3.40.50.2000">
    <property type="entry name" value="Glycogen Phosphorylase B"/>
    <property type="match status" value="2"/>
</dbReference>
<dbReference type="GO" id="GO:0016757">
    <property type="term" value="F:glycosyltransferase activity"/>
    <property type="evidence" value="ECO:0007669"/>
    <property type="project" value="InterPro"/>
</dbReference>
<protein>
    <submittedName>
        <fullName evidence="2">Glycosyl transferase family 1</fullName>
    </submittedName>
</protein>
<evidence type="ECO:0000313" key="3">
    <source>
        <dbReference type="Proteomes" id="UP000037558"/>
    </source>
</evidence>
<name>A0A0M0LH94_9BACI</name>
<keyword evidence="3" id="KW-1185">Reference proteome</keyword>
<dbReference type="PANTHER" id="PTHR12526:SF630">
    <property type="entry name" value="GLYCOSYLTRANSFERASE"/>
    <property type="match status" value="1"/>
</dbReference>